<gene>
    <name evidence="1" type="ORF">Patl1_15329</name>
</gene>
<dbReference type="Proteomes" id="UP001164250">
    <property type="component" value="Chromosome 6"/>
</dbReference>
<dbReference type="EMBL" id="CM047902">
    <property type="protein sequence ID" value="KAJ0095000.1"/>
    <property type="molecule type" value="Genomic_DNA"/>
</dbReference>
<evidence type="ECO:0000313" key="1">
    <source>
        <dbReference type="EMBL" id="KAJ0095000.1"/>
    </source>
</evidence>
<sequence>MFANEYVDKNMALVITLPNMSSRHKRFPSDAMNKKYTVDKTIRDGKYGLIGNGVKRDTAYSSRDSSWYRIFAVQNCVHEDLRPEFVLFDPDSKKVKVAYFGEPKGMDDLVNDWCLDNPAASLYYQAPEILFNGSSKVVDIYINWDQKLGSQFLILFNKLENFSYSVLGESKLEVYGKIEITIDGLLTLSKNFDYKDLTKEFSSLEPTGVDLISISLI</sequence>
<comment type="caution">
    <text evidence="1">The sequence shown here is derived from an EMBL/GenBank/DDBJ whole genome shotgun (WGS) entry which is preliminary data.</text>
</comment>
<proteinExistence type="predicted"/>
<organism evidence="1 2">
    <name type="scientific">Pistacia atlantica</name>
    <dbReference type="NCBI Taxonomy" id="434234"/>
    <lineage>
        <taxon>Eukaryota</taxon>
        <taxon>Viridiplantae</taxon>
        <taxon>Streptophyta</taxon>
        <taxon>Embryophyta</taxon>
        <taxon>Tracheophyta</taxon>
        <taxon>Spermatophyta</taxon>
        <taxon>Magnoliopsida</taxon>
        <taxon>eudicotyledons</taxon>
        <taxon>Gunneridae</taxon>
        <taxon>Pentapetalae</taxon>
        <taxon>rosids</taxon>
        <taxon>malvids</taxon>
        <taxon>Sapindales</taxon>
        <taxon>Anacardiaceae</taxon>
        <taxon>Pistacia</taxon>
    </lineage>
</organism>
<keyword evidence="2" id="KW-1185">Reference proteome</keyword>
<name>A0ACC1B7V1_9ROSI</name>
<protein>
    <submittedName>
        <fullName evidence="1">Uncharacterized protein</fullName>
    </submittedName>
</protein>
<evidence type="ECO:0000313" key="2">
    <source>
        <dbReference type="Proteomes" id="UP001164250"/>
    </source>
</evidence>
<reference evidence="2" key="1">
    <citation type="journal article" date="2023" name="G3 (Bethesda)">
        <title>Genome assembly and association tests identify interacting loci associated with vigor, precocity, and sex in interspecific pistachio rootstocks.</title>
        <authorList>
            <person name="Palmer W."/>
            <person name="Jacygrad E."/>
            <person name="Sagayaradj S."/>
            <person name="Cavanaugh K."/>
            <person name="Han R."/>
            <person name="Bertier L."/>
            <person name="Beede B."/>
            <person name="Kafkas S."/>
            <person name="Golino D."/>
            <person name="Preece J."/>
            <person name="Michelmore R."/>
        </authorList>
    </citation>
    <scope>NUCLEOTIDE SEQUENCE [LARGE SCALE GENOMIC DNA]</scope>
</reference>
<accession>A0ACC1B7V1</accession>